<evidence type="ECO:0000313" key="2">
    <source>
        <dbReference type="EMBL" id="CAB4735795.1"/>
    </source>
</evidence>
<dbReference type="AlphaFoldDB" id="A0A6J6SME9"/>
<protein>
    <submittedName>
        <fullName evidence="2">Unannotated protein</fullName>
    </submittedName>
</protein>
<feature type="compositionally biased region" description="Basic residues" evidence="1">
    <location>
        <begin position="1"/>
        <end position="20"/>
    </location>
</feature>
<feature type="region of interest" description="Disordered" evidence="1">
    <location>
        <begin position="1"/>
        <end position="43"/>
    </location>
</feature>
<gene>
    <name evidence="2" type="ORF">UFOPK2731_01161</name>
</gene>
<sequence length="43" mass="4959">MHERAGKRHLLEHKSSRVTRRLSTEKSAKPTVTMTAKRMLGLK</sequence>
<proteinExistence type="predicted"/>
<dbReference type="SUPFAM" id="SSF143034">
    <property type="entry name" value="L35p-like"/>
    <property type="match status" value="1"/>
</dbReference>
<reference evidence="2" key="1">
    <citation type="submission" date="2020-05" db="EMBL/GenBank/DDBJ databases">
        <authorList>
            <person name="Chiriac C."/>
            <person name="Salcher M."/>
            <person name="Ghai R."/>
            <person name="Kavagutti S V."/>
        </authorList>
    </citation>
    <scope>NUCLEOTIDE SEQUENCE</scope>
</reference>
<dbReference type="Gene3D" id="4.10.410.60">
    <property type="match status" value="1"/>
</dbReference>
<evidence type="ECO:0000256" key="1">
    <source>
        <dbReference type="SAM" id="MobiDB-lite"/>
    </source>
</evidence>
<accession>A0A6J6SME9</accession>
<dbReference type="EMBL" id="CAEZYO010000042">
    <property type="protein sequence ID" value="CAB4735795.1"/>
    <property type="molecule type" value="Genomic_DNA"/>
</dbReference>
<dbReference type="InterPro" id="IPR037229">
    <property type="entry name" value="Ribosomal_bL35_sf"/>
</dbReference>
<name>A0A6J6SME9_9ZZZZ</name>
<organism evidence="2">
    <name type="scientific">freshwater metagenome</name>
    <dbReference type="NCBI Taxonomy" id="449393"/>
    <lineage>
        <taxon>unclassified sequences</taxon>
        <taxon>metagenomes</taxon>
        <taxon>ecological metagenomes</taxon>
    </lineage>
</organism>